<feature type="region of interest" description="Disordered" evidence="1">
    <location>
        <begin position="1"/>
        <end position="106"/>
    </location>
</feature>
<name>A0ABT9D592_9CELL</name>
<dbReference type="EMBL" id="JAUQYP010000001">
    <property type="protein sequence ID" value="MDO8105935.1"/>
    <property type="molecule type" value="Genomic_DNA"/>
</dbReference>
<feature type="transmembrane region" description="Helical" evidence="2">
    <location>
        <begin position="115"/>
        <end position="139"/>
    </location>
</feature>
<feature type="compositionally biased region" description="Low complexity" evidence="1">
    <location>
        <begin position="25"/>
        <end position="35"/>
    </location>
</feature>
<keyword evidence="2" id="KW-0812">Transmembrane</keyword>
<evidence type="ECO:0000256" key="2">
    <source>
        <dbReference type="SAM" id="Phobius"/>
    </source>
</evidence>
<keyword evidence="4" id="KW-1185">Reference proteome</keyword>
<evidence type="ECO:0000256" key="1">
    <source>
        <dbReference type="SAM" id="MobiDB-lite"/>
    </source>
</evidence>
<organism evidence="3 4">
    <name type="scientific">Actinotalea lenta</name>
    <dbReference type="NCBI Taxonomy" id="3064654"/>
    <lineage>
        <taxon>Bacteria</taxon>
        <taxon>Bacillati</taxon>
        <taxon>Actinomycetota</taxon>
        <taxon>Actinomycetes</taxon>
        <taxon>Micrococcales</taxon>
        <taxon>Cellulomonadaceae</taxon>
        <taxon>Actinotalea</taxon>
    </lineage>
</organism>
<evidence type="ECO:0008006" key="5">
    <source>
        <dbReference type="Google" id="ProtNLM"/>
    </source>
</evidence>
<dbReference type="Proteomes" id="UP001232536">
    <property type="component" value="Unassembled WGS sequence"/>
</dbReference>
<keyword evidence="2" id="KW-0472">Membrane</keyword>
<protein>
    <recommendedName>
        <fullName evidence="5">Septum formation-related domain-containing protein</fullName>
    </recommendedName>
</protein>
<keyword evidence="2" id="KW-1133">Transmembrane helix</keyword>
<gene>
    <name evidence="3" type="ORF">Q6348_01845</name>
</gene>
<evidence type="ECO:0000313" key="3">
    <source>
        <dbReference type="EMBL" id="MDO8105935.1"/>
    </source>
</evidence>
<feature type="compositionally biased region" description="Low complexity" evidence="1">
    <location>
        <begin position="72"/>
        <end position="81"/>
    </location>
</feature>
<evidence type="ECO:0000313" key="4">
    <source>
        <dbReference type="Proteomes" id="UP001232536"/>
    </source>
</evidence>
<sequence>MTEGPREDREDAPDQARPDADPDRPAGAGPGEPAGSAVPERPWASPGWTPPGARPPRPGPYQAPQYPPPQYQGPQYQGPQGSVTPPPGYPQPYYGPGWRGPVTPPPRRRNTAGTVLVVLAGVAAAVLVVGGVIGTRYWLETRPLGTVDHAMTVHAGRLGTGHCLAELPQDGTVSSVRVVPCSEPHVAEVVGSRPIGGSAWPGRGQVTDELVAWCEMDTAEAKLGLRPVIWEPTRQGWAQGDRSGLCLAWSPDGAITGSFVAGDQVAKD</sequence>
<feature type="compositionally biased region" description="Basic and acidic residues" evidence="1">
    <location>
        <begin position="1"/>
        <end position="24"/>
    </location>
</feature>
<dbReference type="RefSeq" id="WP_304599628.1">
    <property type="nucleotide sequence ID" value="NZ_JAUQYP010000001.1"/>
</dbReference>
<accession>A0ABT9D592</accession>
<feature type="compositionally biased region" description="Pro residues" evidence="1">
    <location>
        <begin position="48"/>
        <end position="71"/>
    </location>
</feature>
<comment type="caution">
    <text evidence="3">The sequence shown here is derived from an EMBL/GenBank/DDBJ whole genome shotgun (WGS) entry which is preliminary data.</text>
</comment>
<reference evidence="3 4" key="1">
    <citation type="submission" date="2023-07" db="EMBL/GenBank/DDBJ databases">
        <title>Description of novel actinomycetes strains, isolated from tidal flat sediment.</title>
        <authorList>
            <person name="Lu C."/>
        </authorList>
    </citation>
    <scope>NUCLEOTIDE SEQUENCE [LARGE SCALE GENOMIC DNA]</scope>
    <source>
        <strain evidence="3 4">SYSU T00b441</strain>
    </source>
</reference>
<proteinExistence type="predicted"/>